<feature type="region of interest" description="Disordered" evidence="1">
    <location>
        <begin position="61"/>
        <end position="83"/>
    </location>
</feature>
<dbReference type="Pfam" id="PF00669">
    <property type="entry name" value="Flagellin_N"/>
    <property type="match status" value="1"/>
</dbReference>
<sequence length="83" mass="8906">MSIFGLSSNGLASSAYKNLSRAQTSLTDNISRLASGLRITKTADNSAGANISVRMGSQVSDMAQTNRNTQDYLRNVGGDRYEE</sequence>
<name>A0A382U9V0_9ZZZZ</name>
<feature type="domain" description="Flagellin N-terminal" evidence="2">
    <location>
        <begin position="7"/>
        <end position="71"/>
    </location>
</feature>
<feature type="compositionally biased region" description="Polar residues" evidence="1">
    <location>
        <begin position="61"/>
        <end position="72"/>
    </location>
</feature>
<proteinExistence type="predicted"/>
<organism evidence="3">
    <name type="scientific">marine metagenome</name>
    <dbReference type="NCBI Taxonomy" id="408172"/>
    <lineage>
        <taxon>unclassified sequences</taxon>
        <taxon>metagenomes</taxon>
        <taxon>ecological metagenomes</taxon>
    </lineage>
</organism>
<gene>
    <name evidence="3" type="ORF">METZ01_LOCUS383920</name>
</gene>
<evidence type="ECO:0000313" key="3">
    <source>
        <dbReference type="EMBL" id="SVD31066.1"/>
    </source>
</evidence>
<dbReference type="SUPFAM" id="SSF64518">
    <property type="entry name" value="Phase 1 flagellin"/>
    <property type="match status" value="1"/>
</dbReference>
<reference evidence="3" key="1">
    <citation type="submission" date="2018-05" db="EMBL/GenBank/DDBJ databases">
        <authorList>
            <person name="Lanie J.A."/>
            <person name="Ng W.-L."/>
            <person name="Kazmierczak K.M."/>
            <person name="Andrzejewski T.M."/>
            <person name="Davidsen T.M."/>
            <person name="Wayne K.J."/>
            <person name="Tettelin H."/>
            <person name="Glass J.I."/>
            <person name="Rusch D."/>
            <person name="Podicherti R."/>
            <person name="Tsui H.-C.T."/>
            <person name="Winkler M.E."/>
        </authorList>
    </citation>
    <scope>NUCLEOTIDE SEQUENCE</scope>
</reference>
<dbReference type="PANTHER" id="PTHR42792">
    <property type="entry name" value="FLAGELLIN"/>
    <property type="match status" value="1"/>
</dbReference>
<dbReference type="GO" id="GO:0005198">
    <property type="term" value="F:structural molecule activity"/>
    <property type="evidence" value="ECO:0007669"/>
    <property type="project" value="InterPro"/>
</dbReference>
<dbReference type="InterPro" id="IPR001492">
    <property type="entry name" value="Flagellin"/>
</dbReference>
<dbReference type="EMBL" id="UINC01142618">
    <property type="protein sequence ID" value="SVD31066.1"/>
    <property type="molecule type" value="Genomic_DNA"/>
</dbReference>
<dbReference type="GO" id="GO:0009288">
    <property type="term" value="C:bacterial-type flagellum"/>
    <property type="evidence" value="ECO:0007669"/>
    <property type="project" value="InterPro"/>
</dbReference>
<accession>A0A382U9V0</accession>
<evidence type="ECO:0000256" key="1">
    <source>
        <dbReference type="SAM" id="MobiDB-lite"/>
    </source>
</evidence>
<protein>
    <recommendedName>
        <fullName evidence="2">Flagellin N-terminal domain-containing protein</fullName>
    </recommendedName>
</protein>
<evidence type="ECO:0000259" key="2">
    <source>
        <dbReference type="Pfam" id="PF00669"/>
    </source>
</evidence>
<dbReference type="PANTHER" id="PTHR42792:SF2">
    <property type="entry name" value="FLAGELLIN"/>
    <property type="match status" value="1"/>
</dbReference>
<dbReference type="AlphaFoldDB" id="A0A382U9V0"/>
<dbReference type="InterPro" id="IPR001029">
    <property type="entry name" value="Flagellin_N"/>
</dbReference>